<evidence type="ECO:0000256" key="2">
    <source>
        <dbReference type="SAM" id="MobiDB-lite"/>
    </source>
</evidence>
<feature type="coiled-coil region" evidence="1">
    <location>
        <begin position="5"/>
        <end position="52"/>
    </location>
</feature>
<accession>A0AAV7RLW7</accession>
<gene>
    <name evidence="3" type="ORF">NDU88_004540</name>
</gene>
<dbReference type="EMBL" id="JANPWB010000009">
    <property type="protein sequence ID" value="KAJ1151760.1"/>
    <property type="molecule type" value="Genomic_DNA"/>
</dbReference>
<feature type="compositionally biased region" description="Polar residues" evidence="2">
    <location>
        <begin position="103"/>
        <end position="121"/>
    </location>
</feature>
<comment type="caution">
    <text evidence="3">The sequence shown here is derived from an EMBL/GenBank/DDBJ whole genome shotgun (WGS) entry which is preliminary data.</text>
</comment>
<feature type="region of interest" description="Disordered" evidence="2">
    <location>
        <begin position="82"/>
        <end position="121"/>
    </location>
</feature>
<protein>
    <submittedName>
        <fullName evidence="3">Uncharacterized protein</fullName>
    </submittedName>
</protein>
<organism evidence="3 4">
    <name type="scientific">Pleurodeles waltl</name>
    <name type="common">Iberian ribbed newt</name>
    <dbReference type="NCBI Taxonomy" id="8319"/>
    <lineage>
        <taxon>Eukaryota</taxon>
        <taxon>Metazoa</taxon>
        <taxon>Chordata</taxon>
        <taxon>Craniata</taxon>
        <taxon>Vertebrata</taxon>
        <taxon>Euteleostomi</taxon>
        <taxon>Amphibia</taxon>
        <taxon>Batrachia</taxon>
        <taxon>Caudata</taxon>
        <taxon>Salamandroidea</taxon>
        <taxon>Salamandridae</taxon>
        <taxon>Pleurodelinae</taxon>
        <taxon>Pleurodeles</taxon>
    </lineage>
</organism>
<feature type="compositionally biased region" description="Basic and acidic residues" evidence="2">
    <location>
        <begin position="89"/>
        <end position="101"/>
    </location>
</feature>
<evidence type="ECO:0000256" key="1">
    <source>
        <dbReference type="SAM" id="Coils"/>
    </source>
</evidence>
<keyword evidence="4" id="KW-1185">Reference proteome</keyword>
<reference evidence="3" key="1">
    <citation type="journal article" date="2022" name="bioRxiv">
        <title>Sequencing and chromosome-scale assembly of the giantPleurodeles waltlgenome.</title>
        <authorList>
            <person name="Brown T."/>
            <person name="Elewa A."/>
            <person name="Iarovenko S."/>
            <person name="Subramanian E."/>
            <person name="Araus A.J."/>
            <person name="Petzold A."/>
            <person name="Susuki M."/>
            <person name="Suzuki K.-i.T."/>
            <person name="Hayashi T."/>
            <person name="Toyoda A."/>
            <person name="Oliveira C."/>
            <person name="Osipova E."/>
            <person name="Leigh N.D."/>
            <person name="Simon A."/>
            <person name="Yun M.H."/>
        </authorList>
    </citation>
    <scope>NUCLEOTIDE SEQUENCE</scope>
    <source>
        <strain evidence="3">20211129_DDA</strain>
        <tissue evidence="3">Liver</tissue>
    </source>
</reference>
<keyword evidence="1" id="KW-0175">Coiled coil</keyword>
<evidence type="ECO:0000313" key="4">
    <source>
        <dbReference type="Proteomes" id="UP001066276"/>
    </source>
</evidence>
<dbReference type="Proteomes" id="UP001066276">
    <property type="component" value="Chromosome 5"/>
</dbReference>
<dbReference type="AlphaFoldDB" id="A0AAV7RLW7"/>
<proteinExistence type="predicted"/>
<evidence type="ECO:0000313" key="3">
    <source>
        <dbReference type="EMBL" id="KAJ1151760.1"/>
    </source>
</evidence>
<name>A0AAV7RLW7_PLEWA</name>
<sequence>MDILIRDAKEKRERVLAEIDTLEKEIRDTNLMETIEKNYNILKNVLQQHQEYIKEKKMCKLRRNANDYDTEMERFRRGQKYNRSAQVTHTKELEGVREKGAESVNSKIGMTTRSVTRNTKN</sequence>